<comment type="caution">
    <text evidence="1">The sequence shown here is derived from an EMBL/GenBank/DDBJ whole genome shotgun (WGS) entry which is preliminary data.</text>
</comment>
<organism evidence="1 2">
    <name type="scientific">Suillus subaureus</name>
    <dbReference type="NCBI Taxonomy" id="48587"/>
    <lineage>
        <taxon>Eukaryota</taxon>
        <taxon>Fungi</taxon>
        <taxon>Dikarya</taxon>
        <taxon>Basidiomycota</taxon>
        <taxon>Agaricomycotina</taxon>
        <taxon>Agaricomycetes</taxon>
        <taxon>Agaricomycetidae</taxon>
        <taxon>Boletales</taxon>
        <taxon>Suillineae</taxon>
        <taxon>Suillaceae</taxon>
        <taxon>Suillus</taxon>
    </lineage>
</organism>
<keyword evidence="2" id="KW-1185">Reference proteome</keyword>
<dbReference type="EMBL" id="JABBWG010000002">
    <property type="protein sequence ID" value="KAG1825658.1"/>
    <property type="molecule type" value="Genomic_DNA"/>
</dbReference>
<name>A0A9P7JJE9_9AGAM</name>
<protein>
    <submittedName>
        <fullName evidence="1">Uncharacterized protein</fullName>
    </submittedName>
</protein>
<dbReference type="GeneID" id="64635653"/>
<evidence type="ECO:0000313" key="2">
    <source>
        <dbReference type="Proteomes" id="UP000807769"/>
    </source>
</evidence>
<sequence length="262" mass="29973">MDKDSQDNLTFEKLSDFKLPLTFHMPHSALVLKLLENLELRPLCLLLLVDSNKPLTVPSVVFHTFNCMWNEWTMLPIHTMIVPCLTSSLVHVIAWSSHLGEESLFATHSLRPIILPQEGGQSLTCEITWSSCLGEENLFAIYSHPLMILPQEGEQQCEEVIGTRWLATSTTYPKRHELIDQPKRTAIEALPSIMCKGISQERDEPLEDMLQVKNCAKLLVVGRVFLQELKGKILAVWNFRAVELHRIVKKEQNRWIAQGLQK</sequence>
<dbReference type="Proteomes" id="UP000807769">
    <property type="component" value="Unassembled WGS sequence"/>
</dbReference>
<dbReference type="AlphaFoldDB" id="A0A9P7JJE9"/>
<accession>A0A9P7JJE9</accession>
<evidence type="ECO:0000313" key="1">
    <source>
        <dbReference type="EMBL" id="KAG1825658.1"/>
    </source>
</evidence>
<reference evidence="1" key="1">
    <citation type="journal article" date="2020" name="New Phytol.">
        <title>Comparative genomics reveals dynamic genome evolution in host specialist ectomycorrhizal fungi.</title>
        <authorList>
            <person name="Lofgren L.A."/>
            <person name="Nguyen N.H."/>
            <person name="Vilgalys R."/>
            <person name="Ruytinx J."/>
            <person name="Liao H.L."/>
            <person name="Branco S."/>
            <person name="Kuo A."/>
            <person name="LaButti K."/>
            <person name="Lipzen A."/>
            <person name="Andreopoulos W."/>
            <person name="Pangilinan J."/>
            <person name="Riley R."/>
            <person name="Hundley H."/>
            <person name="Na H."/>
            <person name="Barry K."/>
            <person name="Grigoriev I.V."/>
            <person name="Stajich J.E."/>
            <person name="Kennedy P.G."/>
        </authorList>
    </citation>
    <scope>NUCLEOTIDE SEQUENCE</scope>
    <source>
        <strain evidence="1">MN1</strain>
    </source>
</reference>
<dbReference type="RefSeq" id="XP_041198911.1">
    <property type="nucleotide sequence ID" value="XM_041341637.1"/>
</dbReference>
<gene>
    <name evidence="1" type="ORF">BJ212DRAFT_1509415</name>
</gene>
<proteinExistence type="predicted"/>